<proteinExistence type="predicted"/>
<dbReference type="HOGENOM" id="CLU_1956026_0_0_7"/>
<dbReference type="KEGG" id="dds:Ddes_1221"/>
<gene>
    <name evidence="1" type="ordered locus">Ddes_1221</name>
</gene>
<accession>B8J047</accession>
<reference evidence="1" key="1">
    <citation type="submission" date="2009-01" db="EMBL/GenBank/DDBJ databases">
        <title>Complete sequence of Desulfovibrio desulfuricans subsp. desulfuricans str. ATCC 27774.</title>
        <authorList>
            <consortium name="US DOE Joint Genome Institute"/>
            <person name="Lucas S."/>
            <person name="Copeland A."/>
            <person name="Lapidus A."/>
            <person name="Glavina del Rio T."/>
            <person name="Tice H."/>
            <person name="Bruce D."/>
            <person name="Goodwin L."/>
            <person name="Pitluck S."/>
            <person name="Sims D."/>
            <person name="Lu M."/>
            <person name="Kiss H."/>
            <person name="Meineke L."/>
            <person name="Brettin T."/>
            <person name="Detter J.C."/>
            <person name="Han C."/>
            <person name="Larimer F."/>
            <person name="Land M."/>
            <person name="Hauser L."/>
            <person name="Kyrpides N."/>
            <person name="Ovchinnikova G."/>
            <person name="Hazen T.C."/>
        </authorList>
    </citation>
    <scope>NUCLEOTIDE SEQUENCE [LARGE SCALE GENOMIC DNA]</scope>
    <source>
        <strain evidence="1">ATCC 27774</strain>
    </source>
</reference>
<name>B8J047_DESDA</name>
<evidence type="ECO:0000313" key="1">
    <source>
        <dbReference type="EMBL" id="ACL49124.1"/>
    </source>
</evidence>
<protein>
    <submittedName>
        <fullName evidence="1">Uncharacterized protein</fullName>
    </submittedName>
</protein>
<dbReference type="AlphaFoldDB" id="B8J047"/>
<dbReference type="EMBL" id="CP001358">
    <property type="protein sequence ID" value="ACL49124.1"/>
    <property type="molecule type" value="Genomic_DNA"/>
</dbReference>
<organism evidence="1">
    <name type="scientific">Desulfovibrio desulfuricans (strain ATCC 27774 / DSM 6949 / MB)</name>
    <dbReference type="NCBI Taxonomy" id="525146"/>
    <lineage>
        <taxon>Bacteria</taxon>
        <taxon>Pseudomonadati</taxon>
        <taxon>Thermodesulfobacteriota</taxon>
        <taxon>Desulfovibrionia</taxon>
        <taxon>Desulfovibrionales</taxon>
        <taxon>Desulfovibrionaceae</taxon>
        <taxon>Desulfovibrio</taxon>
    </lineage>
</organism>
<sequence>MKSIFLKQARRLGFDHQAYSQFPPTGEFLARMDFISWFATTQALFFHLESTGLRFYVTTVGNPHVEGIYVDTLNKFVAHVQRGDLCRFTIAQSPLGQYVLQGAEIVEQIPLCSRRAKCQPSPCCVFKN</sequence>